<sequence length="289" mass="33209">MALIYASAVNKRIGSSGLTGHSSSHSHSKNGKKKCSLQHHHGRCSDDLKDDPINYLLISHKNQRSNEEYLVNRDSRNRVHIRSISVCKEHPFEKFDKCPKIRESLSTSSSSRNCSKDSRDDSICCRKHSKFKHSSNKMSVASVSNFKKNSYGGHIKALKKEISSRKVSVPPVSNLQKNLIKDYDTHFQSGSLFSLKSNGKLDIPRKHTINESLSQQFDGIIENDDQEMKKQFIDKKLSNSRKCDIRRKSLSYDNLKSYLENHDDQTTDEKSNEISAFQRMKNKFKKWKL</sequence>
<proteinExistence type="predicted"/>
<feature type="region of interest" description="Disordered" evidence="1">
    <location>
        <begin position="15"/>
        <end position="38"/>
    </location>
</feature>
<name>A0A0N4Z800_PARTI</name>
<protein>
    <submittedName>
        <fullName evidence="3">Uncharacterized protein</fullName>
    </submittedName>
</protein>
<keyword evidence="2" id="KW-1185">Reference proteome</keyword>
<accession>A0A0N4Z800</accession>
<dbReference type="AlphaFoldDB" id="A0A0N4Z800"/>
<reference evidence="3" key="1">
    <citation type="submission" date="2017-02" db="UniProtKB">
        <authorList>
            <consortium name="WormBaseParasite"/>
        </authorList>
    </citation>
    <scope>IDENTIFICATION</scope>
</reference>
<evidence type="ECO:0000256" key="1">
    <source>
        <dbReference type="SAM" id="MobiDB-lite"/>
    </source>
</evidence>
<feature type="compositionally biased region" description="Basic residues" evidence="1">
    <location>
        <begin position="24"/>
        <end position="38"/>
    </location>
</feature>
<evidence type="ECO:0000313" key="3">
    <source>
        <dbReference type="WBParaSite" id="PTRK_0000331400.1"/>
    </source>
</evidence>
<organism evidence="2 3">
    <name type="scientific">Parastrongyloides trichosuri</name>
    <name type="common">Possum-specific nematode worm</name>
    <dbReference type="NCBI Taxonomy" id="131310"/>
    <lineage>
        <taxon>Eukaryota</taxon>
        <taxon>Metazoa</taxon>
        <taxon>Ecdysozoa</taxon>
        <taxon>Nematoda</taxon>
        <taxon>Chromadorea</taxon>
        <taxon>Rhabditida</taxon>
        <taxon>Tylenchina</taxon>
        <taxon>Panagrolaimomorpha</taxon>
        <taxon>Strongyloidoidea</taxon>
        <taxon>Strongyloididae</taxon>
        <taxon>Parastrongyloides</taxon>
    </lineage>
</organism>
<dbReference type="Proteomes" id="UP000038045">
    <property type="component" value="Unplaced"/>
</dbReference>
<evidence type="ECO:0000313" key="2">
    <source>
        <dbReference type="Proteomes" id="UP000038045"/>
    </source>
</evidence>
<dbReference type="WBParaSite" id="PTRK_0000331400.1">
    <property type="protein sequence ID" value="PTRK_0000331400.1"/>
    <property type="gene ID" value="PTRK_0000331400"/>
</dbReference>